<keyword evidence="2" id="KW-1185">Reference proteome</keyword>
<comment type="caution">
    <text evidence="1">The sequence shown here is derived from an EMBL/GenBank/DDBJ whole genome shotgun (WGS) entry which is preliminary data.</text>
</comment>
<organism evidence="1 2">
    <name type="scientific">Trifolium pratense</name>
    <name type="common">Red clover</name>
    <dbReference type="NCBI Taxonomy" id="57577"/>
    <lineage>
        <taxon>Eukaryota</taxon>
        <taxon>Viridiplantae</taxon>
        <taxon>Streptophyta</taxon>
        <taxon>Embryophyta</taxon>
        <taxon>Tracheophyta</taxon>
        <taxon>Spermatophyta</taxon>
        <taxon>Magnoliopsida</taxon>
        <taxon>eudicotyledons</taxon>
        <taxon>Gunneridae</taxon>
        <taxon>Pentapetalae</taxon>
        <taxon>rosids</taxon>
        <taxon>fabids</taxon>
        <taxon>Fabales</taxon>
        <taxon>Fabaceae</taxon>
        <taxon>Papilionoideae</taxon>
        <taxon>50 kb inversion clade</taxon>
        <taxon>NPAAA clade</taxon>
        <taxon>Hologalegina</taxon>
        <taxon>IRL clade</taxon>
        <taxon>Trifolieae</taxon>
        <taxon>Trifolium</taxon>
    </lineage>
</organism>
<gene>
    <name evidence="1" type="ORF">MILVUS5_LOCUS31144</name>
</gene>
<protein>
    <submittedName>
        <fullName evidence="1">Uncharacterized protein</fullName>
    </submittedName>
</protein>
<evidence type="ECO:0000313" key="2">
    <source>
        <dbReference type="Proteomes" id="UP001177021"/>
    </source>
</evidence>
<dbReference type="Proteomes" id="UP001177021">
    <property type="component" value="Unassembled WGS sequence"/>
</dbReference>
<name>A0ACB0LA62_TRIPR</name>
<proteinExistence type="predicted"/>
<sequence length="1139" mass="128003">MRERERGRERKNSAASRASLGRPSRSPPSPKARQKRDGASADSGEWTEVRRRRRKALRQDEEGFDRYRQNRGCKNFEYSKSGRDFSIERYHDPKFLANDHNRLGRSRSRYNRGTDAIHRSGKRKYARSSSNLHRSGSVSGKARRRLDLNGELAVAREEGSEGRKEEERIERAMENGRDGRKKVEGRDRAGSVFGGAGRSKIGWREEEGREVVVNGEVQENVSCDMSTRDGAAKENARTGFGSNKLNGGDVNLDVNQRKGDTVPVVPIENENGGGVSGSTLKRGLGGPEKRKEVRQMVGELKPFILCIQETKLQNCDTFLSSTLWGSSSHGFSYRPSAGASGGLLTLWDSSEVEVWSTESREHVLWCHGRFSKTGEEFYVANVYAPCDDGAKQGLWESLSARLLLLAGKRVCVCGDFNAVKHIEERRSVRGGNRSSDHIPFNQFIEDNMLIDLPLIGRKFTWFKGDGHSMSRLDRFLLSEEWCLNWPNCKQMAKMRGLSDHCPLVLSANEEDWGPRPSRMLKCWKDIPGSGFLLLTRGGGEDDLSEEELVEIHGVSNDIHSLSRLHASISWQQSRSLWLKEGDANSKYFHSVLASRRRRNSLAVIQVDGVTVEGVNPIRQAVFSHFESHFQAPIVDRPGIDDLQFKSIGGQGSVSVSHLQFADDTLLMGIKSWANVRALRAVLVLFETMSGLKVNFNKSMLVGVNISESWLCEAASTLCCKVGKIPFLYLGLQIGGDPRRLVFWEPMLTRLKNRLSGWKSRFLSFGGRLVLLKSVLTSLPVYALSFFKAPSGIISSIESLFIKFFWGGVRILGKSLGEGLWFRVLVARYGLEGGSLRAGGQKGSVWWRELVRIREGVGEPGGSWFSEHVSRRVGDGSDTLFWTDPWLDGISLRERFGRLFELVVTKSHSVAEMFALGWGADGGAWEWRRRLWAWEEEMLGECQTLLLDISLQDQVIDRWHWRLDPDSGYTVGGVYQLLTSQESVTLEDADKLIWHSQVPLKVSIFAWRLLRDRLPTRANLVSRGVLSPTAATCVFGCGAAESAHHLFLSCSIAGSLWDLVRAWIGISLVDSTSLRDHFVQFTASSGGSRARRSFLQLVWLACVWVLWTERNHRLFKGSTGTPHILLDKIKLFSFRDKHNT</sequence>
<evidence type="ECO:0000313" key="1">
    <source>
        <dbReference type="EMBL" id="CAJ2666337.1"/>
    </source>
</evidence>
<accession>A0ACB0LA62</accession>
<reference evidence="1" key="1">
    <citation type="submission" date="2023-10" db="EMBL/GenBank/DDBJ databases">
        <authorList>
            <person name="Rodriguez Cubillos JULIANA M."/>
            <person name="De Vega J."/>
        </authorList>
    </citation>
    <scope>NUCLEOTIDE SEQUENCE</scope>
</reference>
<dbReference type="EMBL" id="CASHSV030000513">
    <property type="protein sequence ID" value="CAJ2666337.1"/>
    <property type="molecule type" value="Genomic_DNA"/>
</dbReference>